<dbReference type="InterPro" id="IPR001761">
    <property type="entry name" value="Peripla_BP/Lac1_sug-bd_dom"/>
</dbReference>
<keyword evidence="3" id="KW-0804">Transcription</keyword>
<evidence type="ECO:0000259" key="4">
    <source>
        <dbReference type="PROSITE" id="PS50932"/>
    </source>
</evidence>
<name>A0A2T5C381_9BACT</name>
<evidence type="ECO:0000256" key="1">
    <source>
        <dbReference type="ARBA" id="ARBA00023015"/>
    </source>
</evidence>
<dbReference type="InterPro" id="IPR028082">
    <property type="entry name" value="Peripla_BP_I"/>
</dbReference>
<reference evidence="5 6" key="1">
    <citation type="submission" date="2018-04" db="EMBL/GenBank/DDBJ databases">
        <title>Genomic Encyclopedia of Archaeal and Bacterial Type Strains, Phase II (KMG-II): from individual species to whole genera.</title>
        <authorList>
            <person name="Goeker M."/>
        </authorList>
    </citation>
    <scope>NUCLEOTIDE SEQUENCE [LARGE SCALE GENOMIC DNA]</scope>
    <source>
        <strain evidence="5 6">DSM 28823</strain>
    </source>
</reference>
<dbReference type="Gene3D" id="1.10.260.40">
    <property type="entry name" value="lambda repressor-like DNA-binding domains"/>
    <property type="match status" value="1"/>
</dbReference>
<comment type="caution">
    <text evidence="5">The sequence shown here is derived from an EMBL/GenBank/DDBJ whole genome shotgun (WGS) entry which is preliminary data.</text>
</comment>
<keyword evidence="2" id="KW-0238">DNA-binding</keyword>
<dbReference type="RefSeq" id="WP_107821627.1">
    <property type="nucleotide sequence ID" value="NZ_OY782574.1"/>
</dbReference>
<feature type="domain" description="HTH lacI-type" evidence="4">
    <location>
        <begin position="7"/>
        <end position="61"/>
    </location>
</feature>
<dbReference type="SUPFAM" id="SSF47413">
    <property type="entry name" value="lambda repressor-like DNA-binding domains"/>
    <property type="match status" value="1"/>
</dbReference>
<dbReference type="OrthoDB" id="9803256at2"/>
<dbReference type="CDD" id="cd01392">
    <property type="entry name" value="HTH_LacI"/>
    <property type="match status" value="1"/>
</dbReference>
<dbReference type="GO" id="GO:0003700">
    <property type="term" value="F:DNA-binding transcription factor activity"/>
    <property type="evidence" value="ECO:0007669"/>
    <property type="project" value="TreeGrafter"/>
</dbReference>
<protein>
    <submittedName>
        <fullName evidence="5">LacI family transcriptional regulator</fullName>
    </submittedName>
</protein>
<dbReference type="GO" id="GO:0000976">
    <property type="term" value="F:transcription cis-regulatory region binding"/>
    <property type="evidence" value="ECO:0007669"/>
    <property type="project" value="TreeGrafter"/>
</dbReference>
<keyword evidence="6" id="KW-1185">Reference proteome</keyword>
<dbReference type="EMBL" id="QAAD01000005">
    <property type="protein sequence ID" value="PTN09218.1"/>
    <property type="molecule type" value="Genomic_DNA"/>
</dbReference>
<dbReference type="PANTHER" id="PTHR30146:SF109">
    <property type="entry name" value="HTH-TYPE TRANSCRIPTIONAL REGULATOR GALS"/>
    <property type="match status" value="1"/>
</dbReference>
<dbReference type="PROSITE" id="PS50932">
    <property type="entry name" value="HTH_LACI_2"/>
    <property type="match status" value="1"/>
</dbReference>
<evidence type="ECO:0000313" key="6">
    <source>
        <dbReference type="Proteomes" id="UP000243525"/>
    </source>
</evidence>
<evidence type="ECO:0000256" key="2">
    <source>
        <dbReference type="ARBA" id="ARBA00023125"/>
    </source>
</evidence>
<dbReference type="InterPro" id="IPR000843">
    <property type="entry name" value="HTH_LacI"/>
</dbReference>
<dbReference type="Gene3D" id="3.40.50.2300">
    <property type="match status" value="2"/>
</dbReference>
<evidence type="ECO:0000313" key="5">
    <source>
        <dbReference type="EMBL" id="PTN09218.1"/>
    </source>
</evidence>
<dbReference type="Pfam" id="PF00532">
    <property type="entry name" value="Peripla_BP_1"/>
    <property type="match status" value="1"/>
</dbReference>
<dbReference type="AlphaFoldDB" id="A0A2T5C381"/>
<dbReference type="Proteomes" id="UP000243525">
    <property type="component" value="Unassembled WGS sequence"/>
</dbReference>
<sequence length="342" mass="38391">MDQKSSITIHDIARELNISASTVSRALNDNPRISKATKEKIKAKALEMGYQPNTIASNLRNQKTNTIGIVVPLINRHFFSSFISGVEDVAFAAGYNVIISQSNDLLEKEKQIVHSLFSNRVDGLIASLSMQTDEFDHFQLFSKKEIPIVFFDRVVPELEAHKIVVDDFMVGFKATEHLIQQGYKRIAHLAGPTVLHTYRDRMAGYRAALEKNNMPIDEELIIYSRLTRIDGRDAIQQLLALPQPPDAAFCGNDTSALAMMVYLKKIGMKIPQDFGLIGFSDEPFSEVVTPSISTLKQPAFEMGLKAAELLIQEIESKNRLSKHLTITMPTELIQRESSSRIR</sequence>
<dbReference type="PANTHER" id="PTHR30146">
    <property type="entry name" value="LACI-RELATED TRANSCRIPTIONAL REPRESSOR"/>
    <property type="match status" value="1"/>
</dbReference>
<dbReference type="SUPFAM" id="SSF53822">
    <property type="entry name" value="Periplasmic binding protein-like I"/>
    <property type="match status" value="1"/>
</dbReference>
<dbReference type="SMART" id="SM00354">
    <property type="entry name" value="HTH_LACI"/>
    <property type="match status" value="1"/>
</dbReference>
<keyword evidence="1" id="KW-0805">Transcription regulation</keyword>
<accession>A0A2T5C381</accession>
<proteinExistence type="predicted"/>
<dbReference type="Pfam" id="PF00356">
    <property type="entry name" value="LacI"/>
    <property type="match status" value="1"/>
</dbReference>
<gene>
    <name evidence="5" type="ORF">C8N47_10558</name>
</gene>
<dbReference type="InterPro" id="IPR010982">
    <property type="entry name" value="Lambda_DNA-bd_dom_sf"/>
</dbReference>
<dbReference type="CDD" id="cd06267">
    <property type="entry name" value="PBP1_LacI_sugar_binding-like"/>
    <property type="match status" value="1"/>
</dbReference>
<organism evidence="5 6">
    <name type="scientific">Mangrovibacterium marinum</name>
    <dbReference type="NCBI Taxonomy" id="1639118"/>
    <lineage>
        <taxon>Bacteria</taxon>
        <taxon>Pseudomonadati</taxon>
        <taxon>Bacteroidota</taxon>
        <taxon>Bacteroidia</taxon>
        <taxon>Marinilabiliales</taxon>
        <taxon>Prolixibacteraceae</taxon>
        <taxon>Mangrovibacterium</taxon>
    </lineage>
</organism>
<evidence type="ECO:0000256" key="3">
    <source>
        <dbReference type="ARBA" id="ARBA00023163"/>
    </source>
</evidence>